<dbReference type="NCBIfam" id="TIGR01494">
    <property type="entry name" value="ATPase_P-type"/>
    <property type="match status" value="2"/>
</dbReference>
<dbReference type="GO" id="GO:0016887">
    <property type="term" value="F:ATP hydrolysis activity"/>
    <property type="evidence" value="ECO:0007669"/>
    <property type="project" value="InterPro"/>
</dbReference>
<feature type="domain" description="P-type ATPase A" evidence="8">
    <location>
        <begin position="127"/>
        <end position="226"/>
    </location>
</feature>
<sequence length="843" mass="89240">MRSTGPRQRRTAHAGLAGEPADARESLPPVDPKRLAATGLSTIEVALRTNAGLTNLVPLDTSRSLWLILRANLLTLFNAVVGGSFVLLVFLGYWQDALFGFFVIANALIGVTQEYRAKRTLDRLALLSSPSTRVLRGGVEVEIARGEVVLDDNLLLRAGDQLPADAVILRGQALEIDESLLTGEADPVMVAIDREVLSGSFVVGGHGAARVVRVGTDSYANRITAEARRFTLVNSELRNVLSRVVQVLSWALIPISAIVVNGQMQAAGGWEAAIQSGAWREAILGSVASIVSTVPQGLVFMTSVAFAVSAVKLARRGVLVQELAAVEGLARVDILCFDKTGTLSEGGLVLDRVVPLDGESETGWGRALGWFASDPNANVTAKALGTRFTGEPGMSPAQTIGFSSARKWSAASFDGGALAGSWVLGAPDLLATSPDAGSVALAGELASAGLRTLLLTHSPRPLSDGEAAAESLPAGLRPVAIIAFREKLRPDAAQTLDFFREQGVGLRVFSGDNPRTVAAVAREVGLPGTAFDARDLPSNPDALAEVLDTHSVFGRVTPAHKKDMVIALQRAGHVVAMTGDGINDVLALKQADIGIAMGSGAATARAVSRLVLLDGQFARLPRVLAEGRQVIANIELLSKVFLTKTVYAITFALVFGILLWPFPFLPRQLAIVDGLTIGIPALFLALMPNTRRYLPGFLRRAAAACVPFGLSVSLVVVTVVIYTRVEGGYSAGETQSASVIALTLAGLWVLNVLMRPLKGFEVLLLVAMHVGLVVVFLPPLGAFLALSVPPAPLLAVALVAAALGALLIEAGHQVNRHRRTRRERESEREGERDSERESERPER</sequence>
<accession>A0A4R8UBB1</accession>
<dbReference type="InterPro" id="IPR059000">
    <property type="entry name" value="ATPase_P-type_domA"/>
</dbReference>
<evidence type="ECO:0000256" key="7">
    <source>
        <dbReference type="SAM" id="Phobius"/>
    </source>
</evidence>
<dbReference type="SFLD" id="SFLDF00027">
    <property type="entry name" value="p-type_atpase"/>
    <property type="match status" value="1"/>
</dbReference>
<keyword evidence="2 7" id="KW-0812">Transmembrane</keyword>
<dbReference type="RefSeq" id="WP_134492002.1">
    <property type="nucleotide sequence ID" value="NZ_SOEZ01000069.1"/>
</dbReference>
<feature type="transmembrane region" description="Helical" evidence="7">
    <location>
        <begin position="244"/>
        <end position="262"/>
    </location>
</feature>
<dbReference type="InterPro" id="IPR001757">
    <property type="entry name" value="P_typ_ATPase"/>
</dbReference>
<dbReference type="Pfam" id="PF00122">
    <property type="entry name" value="E1-E2_ATPase"/>
    <property type="match status" value="1"/>
</dbReference>
<dbReference type="Gene3D" id="2.70.150.10">
    <property type="entry name" value="Calcium-transporting ATPase, cytoplasmic transduction domain A"/>
    <property type="match status" value="1"/>
</dbReference>
<keyword evidence="10" id="KW-1185">Reference proteome</keyword>
<feature type="transmembrane region" description="Helical" evidence="7">
    <location>
        <begin position="97"/>
        <end position="115"/>
    </location>
</feature>
<dbReference type="Gene3D" id="3.40.1110.10">
    <property type="entry name" value="Calcium-transporting ATPase, cytoplasmic domain N"/>
    <property type="match status" value="1"/>
</dbReference>
<evidence type="ECO:0000313" key="9">
    <source>
        <dbReference type="EMBL" id="TFB48159.1"/>
    </source>
</evidence>
<feature type="transmembrane region" description="Helical" evidence="7">
    <location>
        <begin position="282"/>
        <end position="308"/>
    </location>
</feature>
<evidence type="ECO:0000256" key="6">
    <source>
        <dbReference type="SAM" id="MobiDB-lite"/>
    </source>
</evidence>
<dbReference type="OrthoDB" id="9814270at2"/>
<feature type="region of interest" description="Disordered" evidence="6">
    <location>
        <begin position="1"/>
        <end position="30"/>
    </location>
</feature>
<feature type="transmembrane region" description="Helical" evidence="7">
    <location>
        <begin position="762"/>
        <end position="786"/>
    </location>
</feature>
<reference evidence="9 10" key="1">
    <citation type="submission" date="2019-03" db="EMBL/GenBank/DDBJ databases">
        <title>Genomics of glacier-inhabiting Cryobacterium strains.</title>
        <authorList>
            <person name="Liu Q."/>
            <person name="Xin Y.-H."/>
        </authorList>
    </citation>
    <scope>NUCLEOTIDE SEQUENCE [LARGE SCALE GENOMIC DNA]</scope>
    <source>
        <strain evidence="9 10">Sr47</strain>
    </source>
</reference>
<dbReference type="Gene3D" id="1.20.1110.10">
    <property type="entry name" value="Calcium-transporting ATPase, transmembrane domain"/>
    <property type="match status" value="1"/>
</dbReference>
<evidence type="ECO:0000256" key="1">
    <source>
        <dbReference type="ARBA" id="ARBA00004651"/>
    </source>
</evidence>
<dbReference type="EMBL" id="SOEZ01000069">
    <property type="protein sequence ID" value="TFB48159.1"/>
    <property type="molecule type" value="Genomic_DNA"/>
</dbReference>
<dbReference type="InterPro" id="IPR044492">
    <property type="entry name" value="P_typ_ATPase_HD_dom"/>
</dbReference>
<dbReference type="InterPro" id="IPR036412">
    <property type="entry name" value="HAD-like_sf"/>
</dbReference>
<proteinExistence type="predicted"/>
<dbReference type="SUPFAM" id="SSF81665">
    <property type="entry name" value="Calcium ATPase, transmembrane domain M"/>
    <property type="match status" value="1"/>
</dbReference>
<dbReference type="GO" id="GO:0005886">
    <property type="term" value="C:plasma membrane"/>
    <property type="evidence" value="ECO:0007669"/>
    <property type="project" value="UniProtKB-SubCell"/>
</dbReference>
<evidence type="ECO:0000259" key="8">
    <source>
        <dbReference type="Pfam" id="PF00122"/>
    </source>
</evidence>
<organism evidence="9 10">
    <name type="scientific">Cryobacterium tagatosivorans</name>
    <dbReference type="NCBI Taxonomy" id="1259199"/>
    <lineage>
        <taxon>Bacteria</taxon>
        <taxon>Bacillati</taxon>
        <taxon>Actinomycetota</taxon>
        <taxon>Actinomycetes</taxon>
        <taxon>Micrococcales</taxon>
        <taxon>Microbacteriaceae</taxon>
        <taxon>Cryobacterium</taxon>
    </lineage>
</organism>
<evidence type="ECO:0000256" key="2">
    <source>
        <dbReference type="ARBA" id="ARBA00022692"/>
    </source>
</evidence>
<comment type="caution">
    <text evidence="9">The sequence shown here is derived from an EMBL/GenBank/DDBJ whole genome shotgun (WGS) entry which is preliminary data.</text>
</comment>
<name>A0A4R8UBB1_9MICO</name>
<dbReference type="SUPFAM" id="SSF81653">
    <property type="entry name" value="Calcium ATPase, transduction domain A"/>
    <property type="match status" value="1"/>
</dbReference>
<dbReference type="InterPro" id="IPR023214">
    <property type="entry name" value="HAD_sf"/>
</dbReference>
<dbReference type="PRINTS" id="PR00120">
    <property type="entry name" value="HATPASE"/>
</dbReference>
<feature type="transmembrane region" description="Helical" evidence="7">
    <location>
        <begin position="792"/>
        <end position="812"/>
    </location>
</feature>
<dbReference type="InterPro" id="IPR023298">
    <property type="entry name" value="ATPase_P-typ_TM_dom_sf"/>
</dbReference>
<dbReference type="InterPro" id="IPR023299">
    <property type="entry name" value="ATPase_P-typ_cyto_dom_N"/>
</dbReference>
<protein>
    <submittedName>
        <fullName evidence="9">HAD family hydrolase</fullName>
    </submittedName>
</protein>
<dbReference type="PANTHER" id="PTHR42861">
    <property type="entry name" value="CALCIUM-TRANSPORTING ATPASE"/>
    <property type="match status" value="1"/>
</dbReference>
<dbReference type="Gene3D" id="3.40.50.1000">
    <property type="entry name" value="HAD superfamily/HAD-like"/>
    <property type="match status" value="1"/>
</dbReference>
<feature type="transmembrane region" description="Helical" evidence="7">
    <location>
        <begin position="73"/>
        <end position="91"/>
    </location>
</feature>
<evidence type="ECO:0000256" key="4">
    <source>
        <dbReference type="ARBA" id="ARBA00022989"/>
    </source>
</evidence>
<keyword evidence="3" id="KW-1278">Translocase</keyword>
<gene>
    <name evidence="9" type="ORF">E3O23_14040</name>
</gene>
<comment type="subcellular location">
    <subcellularLocation>
        <location evidence="1">Cell membrane</location>
        <topology evidence="1">Multi-pass membrane protein</topology>
    </subcellularLocation>
</comment>
<evidence type="ECO:0000313" key="10">
    <source>
        <dbReference type="Proteomes" id="UP000297866"/>
    </source>
</evidence>
<feature type="transmembrane region" description="Helical" evidence="7">
    <location>
        <begin position="734"/>
        <end position="753"/>
    </location>
</feature>
<dbReference type="SUPFAM" id="SSF56784">
    <property type="entry name" value="HAD-like"/>
    <property type="match status" value="1"/>
</dbReference>
<keyword evidence="5 7" id="KW-0472">Membrane</keyword>
<dbReference type="GO" id="GO:0005524">
    <property type="term" value="F:ATP binding"/>
    <property type="evidence" value="ECO:0007669"/>
    <property type="project" value="InterPro"/>
</dbReference>
<dbReference type="AlphaFoldDB" id="A0A4R8UBB1"/>
<feature type="transmembrane region" description="Helical" evidence="7">
    <location>
        <begin position="645"/>
        <end position="663"/>
    </location>
</feature>
<keyword evidence="4 7" id="KW-1133">Transmembrane helix</keyword>
<dbReference type="PRINTS" id="PR00119">
    <property type="entry name" value="CATATPASE"/>
</dbReference>
<dbReference type="Pfam" id="PF00702">
    <property type="entry name" value="Hydrolase"/>
    <property type="match status" value="1"/>
</dbReference>
<keyword evidence="9" id="KW-0378">Hydrolase</keyword>
<dbReference type="SFLD" id="SFLDG00002">
    <property type="entry name" value="C1.7:_P-type_atpase_like"/>
    <property type="match status" value="1"/>
</dbReference>
<feature type="transmembrane region" description="Helical" evidence="7">
    <location>
        <begin position="701"/>
        <end position="722"/>
    </location>
</feature>
<evidence type="ECO:0000256" key="5">
    <source>
        <dbReference type="ARBA" id="ARBA00023136"/>
    </source>
</evidence>
<feature type="compositionally biased region" description="Basic and acidic residues" evidence="6">
    <location>
        <begin position="822"/>
        <end position="843"/>
    </location>
</feature>
<dbReference type="Proteomes" id="UP000297866">
    <property type="component" value="Unassembled WGS sequence"/>
</dbReference>
<feature type="transmembrane region" description="Helical" evidence="7">
    <location>
        <begin position="669"/>
        <end position="689"/>
    </location>
</feature>
<dbReference type="SFLD" id="SFLDS00003">
    <property type="entry name" value="Haloacid_Dehalogenase"/>
    <property type="match status" value="1"/>
</dbReference>
<evidence type="ECO:0000256" key="3">
    <source>
        <dbReference type="ARBA" id="ARBA00022967"/>
    </source>
</evidence>
<dbReference type="InterPro" id="IPR008250">
    <property type="entry name" value="ATPase_P-typ_transduc_dom_A_sf"/>
</dbReference>
<feature type="region of interest" description="Disordered" evidence="6">
    <location>
        <begin position="817"/>
        <end position="843"/>
    </location>
</feature>